<dbReference type="PANTHER" id="PTHR31362:SF0">
    <property type="entry name" value="EXOSTOSIN DOMAIN-CONTAINING PROTEIN-RELATED"/>
    <property type="match status" value="1"/>
</dbReference>
<evidence type="ECO:0000313" key="4">
    <source>
        <dbReference type="Proteomes" id="UP001187531"/>
    </source>
</evidence>
<dbReference type="EMBL" id="JAVRJZ010000011">
    <property type="protein sequence ID" value="KAK2717270.1"/>
    <property type="molecule type" value="Genomic_DNA"/>
</dbReference>
<feature type="compositionally biased region" description="Polar residues" evidence="1">
    <location>
        <begin position="802"/>
        <end position="813"/>
    </location>
</feature>
<feature type="compositionally biased region" description="Polar residues" evidence="1">
    <location>
        <begin position="921"/>
        <end position="940"/>
    </location>
</feature>
<keyword evidence="4" id="KW-1185">Reference proteome</keyword>
<feature type="compositionally biased region" description="Polar residues" evidence="1">
    <location>
        <begin position="1019"/>
        <end position="1036"/>
    </location>
</feature>
<evidence type="ECO:0000313" key="3">
    <source>
        <dbReference type="EMBL" id="KAK2717270.1"/>
    </source>
</evidence>
<feature type="compositionally biased region" description="Low complexity" evidence="1">
    <location>
        <begin position="846"/>
        <end position="863"/>
    </location>
</feature>
<feature type="region of interest" description="Disordered" evidence="1">
    <location>
        <begin position="1070"/>
        <end position="1093"/>
    </location>
</feature>
<organism evidence="3 4">
    <name type="scientific">Artemia franciscana</name>
    <name type="common">Brine shrimp</name>
    <name type="synonym">Artemia sanfranciscana</name>
    <dbReference type="NCBI Taxonomy" id="6661"/>
    <lineage>
        <taxon>Eukaryota</taxon>
        <taxon>Metazoa</taxon>
        <taxon>Ecdysozoa</taxon>
        <taxon>Arthropoda</taxon>
        <taxon>Crustacea</taxon>
        <taxon>Branchiopoda</taxon>
        <taxon>Anostraca</taxon>
        <taxon>Artemiidae</taxon>
        <taxon>Artemia</taxon>
    </lineage>
</organism>
<keyword evidence="2" id="KW-0472">Membrane</keyword>
<dbReference type="PANTHER" id="PTHR31362">
    <property type="entry name" value="GLYCOSYLTRANSFERASE STELLO1-RELATED"/>
    <property type="match status" value="1"/>
</dbReference>
<feature type="region of interest" description="Disordered" evidence="1">
    <location>
        <begin position="844"/>
        <end position="947"/>
    </location>
</feature>
<proteinExistence type="predicted"/>
<feature type="compositionally biased region" description="Acidic residues" evidence="1">
    <location>
        <begin position="814"/>
        <end position="824"/>
    </location>
</feature>
<dbReference type="InterPro" id="IPR005049">
    <property type="entry name" value="STL-like"/>
</dbReference>
<keyword evidence="2" id="KW-1133">Transmembrane helix</keyword>
<feature type="transmembrane region" description="Helical" evidence="2">
    <location>
        <begin position="9"/>
        <end position="28"/>
    </location>
</feature>
<accession>A0AA88LD94</accession>
<feature type="region of interest" description="Disordered" evidence="1">
    <location>
        <begin position="1015"/>
        <end position="1036"/>
    </location>
</feature>
<gene>
    <name evidence="3" type="ORF">QYM36_007406</name>
</gene>
<keyword evidence="2" id="KW-0812">Transmembrane</keyword>
<dbReference type="Proteomes" id="UP001187531">
    <property type="component" value="Unassembled WGS sequence"/>
</dbReference>
<evidence type="ECO:0000256" key="2">
    <source>
        <dbReference type="SAM" id="Phobius"/>
    </source>
</evidence>
<evidence type="ECO:0000256" key="1">
    <source>
        <dbReference type="SAM" id="MobiDB-lite"/>
    </source>
</evidence>
<name>A0AA88LD94_ARTSF</name>
<comment type="caution">
    <text evidence="3">The sequence shown here is derived from an EMBL/GenBank/DDBJ whole genome shotgun (WGS) entry which is preliminary data.</text>
</comment>
<protein>
    <submittedName>
        <fullName evidence="3">Uncharacterized protein</fullName>
    </submittedName>
</protein>
<feature type="region of interest" description="Disordered" evidence="1">
    <location>
        <begin position="801"/>
        <end position="825"/>
    </location>
</feature>
<sequence>MDFIRRVKWILPLTLVFVVTVGVLLGVYRAKDGRIAARLHQDEIFGNARRPHSRLKSNRFRLTEDSLTYDRWLVTAVDGDATLACAFVEASIDSGWKPILIGNASCCQKQPCVGLDENKLSTAPYEIARFLKGDIHLAKRNVAYLHAIQHGARHIFDAYHALYKPLNISTGALKKELYRHLHNLTLAVSIGLVAEKPFLKRVSNPYAHFGRPDVWAVGFKKTQTRDVNNFKYHICEVRPPSIEKILEVDDGFFDYAAPSLTIAGTTIAPFLSKNVLYSSEAFWGLPFLPGPAQGQSQDLLTYHPHLARSLWNQALLGDIAGSIKMSLSKLPTLAHFKHVAPFDNRFFWELDSYTDFLLNWNCGTRSILKCVSNLHENMIHRGFISQNQMSFMKAWSNDLKRLRYLEPPIITRRRGALNPCIGADGLFGISYYPALPPKGLSEDALWLRKIARQRVKEEEVEYDYQKHLYLERLKNNETFPIYESYNHGIGVESSSTIFVDGVRNVKYKDGVDLALVKESADSLCHGYSNFIATDAKIASAASNILLVIAMTSPNYEILPLLEVAYRPNFKNILYCGPLHDSLEIYKKKFQNQEGRTISFLPTHTKYTYECLMGAVEMGYKVDGYMLATDEILLNHIEIKNLNLSRIWYGGDHVTKVISSSWKQLDPGAQKLPRSIEGVHKVLSFLKKMVLGDKKEGFPDAGRTKRETSDRVLKRDDDITELEYDDKGFVNEQDEIHQVEIDKSALKKFLTNASEGFYNEENQKEIIFSAEGAIEPIGVKYEEAQESMKFDSAKDLVMAASETVDSPEQISPTTDPEDANDEQGEEEVKNYAEVLREILVISRNEGTTENATTTTELPPLALAENEPSKPNASAIFDQFDDDWPGESAGNQDDGASHGWHHATPTPKTTDTSDTDDTKVEQFNDSSITDGLPKSTENSDSVNPLRFDNNGKLDMSHEVIEDGSMVDDIGISPGWHHITPKPKTAESGINMSLQPISKQSDSDIVPDKNGISKEWHHVTPASKNSQNSSNVWAETTSKPSDVIGLEENSRATEKPQASSTKPVAASLNVTTVRPSLSEADKPNKEPSAIEQGATDQSTQIAGLLEEINKIYYIILQKIRNFPVTKSSDGALVYVYGDATTYRFDPQDFNMQCDKSTNIEFCKVAAQFLVSLTENMGEDFNVHFDKVPVFYVPNRHVLKFYLLSNLMLQNGITEGIAIPMMLRGLGPESSWVKLERTSFDAKTVTDPKFVSEPSKSSYLYPVDFHAAQSNLKYKKVFCLKFLNQILNS</sequence>
<reference evidence="3" key="1">
    <citation type="submission" date="2023-07" db="EMBL/GenBank/DDBJ databases">
        <title>Chromosome-level genome assembly of Artemia franciscana.</title>
        <authorList>
            <person name="Jo E."/>
        </authorList>
    </citation>
    <scope>NUCLEOTIDE SEQUENCE</scope>
    <source>
        <tissue evidence="3">Whole body</tissue>
    </source>
</reference>